<evidence type="ECO:0000256" key="1">
    <source>
        <dbReference type="ARBA" id="ARBA00004123"/>
    </source>
</evidence>
<comment type="similarity">
    <text evidence="2">Belongs to the TAF9 family.</text>
</comment>
<comment type="subcellular location">
    <subcellularLocation>
        <location evidence="1">Nucleus</location>
    </subcellularLocation>
</comment>
<evidence type="ECO:0000313" key="7">
    <source>
        <dbReference type="EnsemblMetazoa" id="AALB007123-PA"/>
    </source>
</evidence>
<keyword evidence="4" id="KW-0804">Transcription</keyword>
<feature type="region of interest" description="Disordered" evidence="6">
    <location>
        <begin position="279"/>
        <end position="347"/>
    </location>
</feature>
<dbReference type="InterPro" id="IPR051431">
    <property type="entry name" value="TFIID_subunit_9"/>
</dbReference>
<evidence type="ECO:0000256" key="4">
    <source>
        <dbReference type="ARBA" id="ARBA00023163"/>
    </source>
</evidence>
<dbReference type="GO" id="GO:0000124">
    <property type="term" value="C:SAGA complex"/>
    <property type="evidence" value="ECO:0007669"/>
    <property type="project" value="TreeGrafter"/>
</dbReference>
<dbReference type="GO" id="GO:0003713">
    <property type="term" value="F:transcription coactivator activity"/>
    <property type="evidence" value="ECO:0007669"/>
    <property type="project" value="TreeGrafter"/>
</dbReference>
<evidence type="ECO:0000256" key="3">
    <source>
        <dbReference type="ARBA" id="ARBA00023015"/>
    </source>
</evidence>
<evidence type="ECO:0000313" key="8">
    <source>
        <dbReference type="Proteomes" id="UP000069272"/>
    </source>
</evidence>
<dbReference type="Proteomes" id="UP000069272">
    <property type="component" value="Chromosome 2R"/>
</dbReference>
<dbReference type="FunFam" id="1.10.20.10:FF:000018">
    <property type="entry name" value="Transcription initiation factor TFIID subunit 9"/>
    <property type="match status" value="1"/>
</dbReference>
<keyword evidence="8" id="KW-1185">Reference proteome</keyword>
<reference evidence="7 8" key="1">
    <citation type="journal article" date="2017" name="G3 (Bethesda)">
        <title>The Physical Genome Mapping of Anopheles albimanus Corrected Scaffold Misassemblies and Identified Interarm Rearrangements in Genus Anopheles.</title>
        <authorList>
            <person name="Artemov G.N."/>
            <person name="Peery A.N."/>
            <person name="Jiang X."/>
            <person name="Tu Z."/>
            <person name="Stegniy V.N."/>
            <person name="Sharakhova M.V."/>
            <person name="Sharakhov I.V."/>
        </authorList>
    </citation>
    <scope>NUCLEOTIDE SEQUENCE [LARGE SCALE GENOMIC DNA]</scope>
    <source>
        <strain evidence="7 8">ALBI9_A</strain>
    </source>
</reference>
<dbReference type="InterPro" id="IPR003162">
    <property type="entry name" value="TFIID-31"/>
</dbReference>
<evidence type="ECO:0000256" key="6">
    <source>
        <dbReference type="SAM" id="MobiDB-lite"/>
    </source>
</evidence>
<dbReference type="Pfam" id="PF02291">
    <property type="entry name" value="TFIID-31kDa"/>
    <property type="match status" value="1"/>
</dbReference>
<sequence length="347" mass="38279">MYFVRHRTGASNTPEIGERLERVNVYDRIIEVTFEENYVATGPAFTAPWKPPGQKQKACLLFSASVRLFNEMEINNIEREKSEKVKISNQVKHIPKDAQVVMSILKELGVQDYEPRVINQLLEFTYRYVTCILDDAKIYANHARKKVIELDDVKLATQMILDKAFTGPPPRDVLLEIARNRNVTPLPLIKTHCGLRLPPDRYCLSACNYKLRAAQQPKRMNKSALENRSSLKATKVSSGAGSDSSGGSVKRPSVQSTPKTQVVTIPKPVFKLSEAPKVTPAMVGKPPTIKTTVSAASAPGGGGNRSTVSGNGTGGVDIKMEIDDHYGDGGNGSNKRKREEDDFEIVP</sequence>
<dbReference type="GO" id="GO:0005669">
    <property type="term" value="C:transcription factor TFIID complex"/>
    <property type="evidence" value="ECO:0007669"/>
    <property type="project" value="TreeGrafter"/>
</dbReference>
<dbReference type="PANTHER" id="PTHR48068:SF4">
    <property type="entry name" value="TATA-BOX BINDING PROTEIN ASSOCIATED FACTOR 9"/>
    <property type="match status" value="1"/>
</dbReference>
<name>A0A182FKR5_ANOAL</name>
<dbReference type="CDD" id="cd07979">
    <property type="entry name" value="HFD_TAF9"/>
    <property type="match status" value="1"/>
</dbReference>
<reference evidence="7" key="2">
    <citation type="submission" date="2022-08" db="UniProtKB">
        <authorList>
            <consortium name="EnsemblMetazoa"/>
        </authorList>
    </citation>
    <scope>IDENTIFICATION</scope>
    <source>
        <strain evidence="7">STECLA/ALBI9_A</strain>
    </source>
</reference>
<dbReference type="VEuPathDB" id="VectorBase:AALB20_030063"/>
<proteinExistence type="inferred from homology"/>
<dbReference type="GO" id="GO:0016251">
    <property type="term" value="F:RNA polymerase II general transcription initiation factor activity"/>
    <property type="evidence" value="ECO:0007669"/>
    <property type="project" value="TreeGrafter"/>
</dbReference>
<keyword evidence="3" id="KW-0805">Transcription regulation</keyword>
<dbReference type="InterPro" id="IPR009072">
    <property type="entry name" value="Histone-fold"/>
</dbReference>
<feature type="compositionally biased region" description="Polar residues" evidence="6">
    <location>
        <begin position="224"/>
        <end position="236"/>
    </location>
</feature>
<dbReference type="VEuPathDB" id="VectorBase:AALB007123"/>
<feature type="region of interest" description="Disordered" evidence="6">
    <location>
        <begin position="217"/>
        <end position="261"/>
    </location>
</feature>
<feature type="compositionally biased region" description="Basic and acidic residues" evidence="6">
    <location>
        <begin position="318"/>
        <end position="327"/>
    </location>
</feature>
<dbReference type="SUPFAM" id="SSF47113">
    <property type="entry name" value="Histone-fold"/>
    <property type="match status" value="1"/>
</dbReference>
<dbReference type="Gene3D" id="1.10.20.10">
    <property type="entry name" value="Histone, subunit A"/>
    <property type="match status" value="1"/>
</dbReference>
<evidence type="ECO:0008006" key="9">
    <source>
        <dbReference type="Google" id="ProtNLM"/>
    </source>
</evidence>
<evidence type="ECO:0000256" key="2">
    <source>
        <dbReference type="ARBA" id="ARBA00007646"/>
    </source>
</evidence>
<dbReference type="EnsemblMetazoa" id="AALB007123-RA">
    <property type="protein sequence ID" value="AALB007123-PA"/>
    <property type="gene ID" value="AALB007123"/>
</dbReference>
<feature type="compositionally biased region" description="Low complexity" evidence="6">
    <location>
        <begin position="237"/>
        <end position="248"/>
    </location>
</feature>
<dbReference type="PANTHER" id="PTHR48068">
    <property type="entry name" value="TAF9 RNA POLYMERASE II, TATA BOX-BINDING PROTEIN (TBP)-ASSOCIATED FACTOR"/>
    <property type="match status" value="1"/>
</dbReference>
<dbReference type="GO" id="GO:0046982">
    <property type="term" value="F:protein heterodimerization activity"/>
    <property type="evidence" value="ECO:0007669"/>
    <property type="project" value="InterPro"/>
</dbReference>
<dbReference type="AlphaFoldDB" id="A0A182FKR5"/>
<evidence type="ECO:0000256" key="5">
    <source>
        <dbReference type="ARBA" id="ARBA00023242"/>
    </source>
</evidence>
<protein>
    <recommendedName>
        <fullName evidence="9">Transcription initiation factor TFIID subunit 9</fullName>
    </recommendedName>
</protein>
<organism evidence="7 8">
    <name type="scientific">Anopheles albimanus</name>
    <name type="common">New world malaria mosquito</name>
    <dbReference type="NCBI Taxonomy" id="7167"/>
    <lineage>
        <taxon>Eukaryota</taxon>
        <taxon>Metazoa</taxon>
        <taxon>Ecdysozoa</taxon>
        <taxon>Arthropoda</taxon>
        <taxon>Hexapoda</taxon>
        <taxon>Insecta</taxon>
        <taxon>Pterygota</taxon>
        <taxon>Neoptera</taxon>
        <taxon>Endopterygota</taxon>
        <taxon>Diptera</taxon>
        <taxon>Nematocera</taxon>
        <taxon>Culicoidea</taxon>
        <taxon>Culicidae</taxon>
        <taxon>Anophelinae</taxon>
        <taxon>Anopheles</taxon>
    </lineage>
</organism>
<dbReference type="STRING" id="7167.A0A182FKR5"/>
<dbReference type="GO" id="GO:0051123">
    <property type="term" value="P:RNA polymerase II preinitiation complex assembly"/>
    <property type="evidence" value="ECO:0007669"/>
    <property type="project" value="TreeGrafter"/>
</dbReference>
<keyword evidence="5" id="KW-0539">Nucleus</keyword>
<accession>A0A182FKR5</accession>